<evidence type="ECO:0000313" key="1">
    <source>
        <dbReference type="EMBL" id="MBM7472892.1"/>
    </source>
</evidence>
<comment type="caution">
    <text evidence="1">The sequence shown here is derived from an EMBL/GenBank/DDBJ whole genome shotgun (WGS) entry which is preliminary data.</text>
</comment>
<keyword evidence="2" id="KW-1185">Reference proteome</keyword>
<gene>
    <name evidence="1" type="ORF">JOE66_002526</name>
</gene>
<proteinExistence type="predicted"/>
<dbReference type="Proteomes" id="UP000776164">
    <property type="component" value="Unassembled WGS sequence"/>
</dbReference>
<accession>A0ABS2L748</accession>
<protein>
    <submittedName>
        <fullName evidence="1">Uncharacterized protein</fullName>
    </submittedName>
</protein>
<organism evidence="1 2">
    <name type="scientific">Subtercola frigoramans</name>
    <dbReference type="NCBI Taxonomy" id="120298"/>
    <lineage>
        <taxon>Bacteria</taxon>
        <taxon>Bacillati</taxon>
        <taxon>Actinomycetota</taxon>
        <taxon>Actinomycetes</taxon>
        <taxon>Micrococcales</taxon>
        <taxon>Microbacteriaceae</taxon>
        <taxon>Subtercola</taxon>
    </lineage>
</organism>
<name>A0ABS2L748_9MICO</name>
<evidence type="ECO:0000313" key="2">
    <source>
        <dbReference type="Proteomes" id="UP000776164"/>
    </source>
</evidence>
<reference evidence="1 2" key="1">
    <citation type="submission" date="2021-01" db="EMBL/GenBank/DDBJ databases">
        <title>Sequencing the genomes of 1000 actinobacteria strains.</title>
        <authorList>
            <person name="Klenk H.-P."/>
        </authorList>
    </citation>
    <scope>NUCLEOTIDE SEQUENCE [LARGE SCALE GENOMIC DNA]</scope>
    <source>
        <strain evidence="1 2">DSM 13057</strain>
    </source>
</reference>
<sequence>MGICFGYVSLAVALSARKNRAAPESWHTPNSSNEAYPLLIEKWRHHLSAVERIAASHPAPEMSEEASEMDPE</sequence>
<dbReference type="EMBL" id="JAFBBU010000001">
    <property type="protein sequence ID" value="MBM7472892.1"/>
    <property type="molecule type" value="Genomic_DNA"/>
</dbReference>